<feature type="domain" description="MacB-like periplasmic core" evidence="8">
    <location>
        <begin position="102"/>
        <end position="317"/>
    </location>
</feature>
<feature type="transmembrane region" description="Helical" evidence="6">
    <location>
        <begin position="366"/>
        <end position="387"/>
    </location>
</feature>
<keyword evidence="3 6" id="KW-0812">Transmembrane</keyword>
<evidence type="ECO:0000259" key="8">
    <source>
        <dbReference type="Pfam" id="PF12704"/>
    </source>
</evidence>
<evidence type="ECO:0000259" key="7">
    <source>
        <dbReference type="Pfam" id="PF02687"/>
    </source>
</evidence>
<evidence type="ECO:0000256" key="3">
    <source>
        <dbReference type="ARBA" id="ARBA00022692"/>
    </source>
</evidence>
<evidence type="ECO:0000256" key="6">
    <source>
        <dbReference type="SAM" id="Phobius"/>
    </source>
</evidence>
<name>A0ABU1QY73_9BACT</name>
<keyword evidence="2" id="KW-1003">Cell membrane</keyword>
<comment type="subcellular location">
    <subcellularLocation>
        <location evidence="1">Cell membrane</location>
        <topology evidence="1">Multi-pass membrane protein</topology>
    </subcellularLocation>
</comment>
<feature type="domain" description="ABC3 transporter permease C-terminal" evidence="7">
    <location>
        <begin position="371"/>
        <end position="488"/>
    </location>
</feature>
<sequence length="876" mass="97640">MNNRPHGEPPKWATQLLRAFCARHLVIELEGDLLELFAQRLRTYGIREARRRYIRDVFSLMRPFAWKKETGKYPKPAFIHTAMIRSYFKIAFRNLAKHKMFSMINLMGLSAGMTACFLIALYVHFELTYDAFNKKADRIYRLSTDIGYSGGTLHYSISSWPFGPNLQNDFPDIEAFTRISKENYLFRKGDLKFNETQTILADSSLFQIFDLELLQGNPKTALQAPFSVVLTESTAKKYFGESDPMGQTLLVGDAGDAAQVTGIIREPPVNSQINGDIFISMTTHTRHYNTAVNEEWANFGTTTYLLLKPGTDPAVLASKFPAFLERHVGTFLRREKVSFAFVLEPLLDIYLHSDREAEQSGNLTNIYTFTIIAVFILLIACINFVNLTTARSLERAREVGVRKAIGAAKSALARQFISESLLMSSLSFVFAVLLSAALIPLFNGLSGKTISNGISDELPFVGILFGASLLIGLASGIYPALVLSSFEPVKVLKGKFTTSGKGNFLRKGLVTVQFAISIALIIGTMIVYTQVNYMRSHELGFSKDQTLIIPSGTGSARQALKAALQHLNGVRSVAASSSVPGGENSDAHSKIENSQGEMQVATLDVYQVDFDFIPQYGLTLVAGRPFSNEFTTDSTKALVINEAAAKLLGYASPEQAIGKKFSQWDREGIIIGVVKDFNFKSLREKVRPLTFRLLDAWNGNWLSVKMNGNRVHQTLEAIEAQWKIQRPERPFSYFFLDEFYDRQYRTDVRFQELFIHFAVLAIVISCLGLLGLASFSTVQRTKEIGVRKVMGASAASIVGLLSKDFLQLVGIAFVIAAPLSWFAMHRWLEGFAYKTDIRAWIFVAAGLFSTFVALATISFQSIRAALMNPVKSLRSE</sequence>
<dbReference type="Pfam" id="PF02687">
    <property type="entry name" value="FtsX"/>
    <property type="match status" value="2"/>
</dbReference>
<keyword evidence="5 6" id="KW-0472">Membrane</keyword>
<dbReference type="PANTHER" id="PTHR30572">
    <property type="entry name" value="MEMBRANE COMPONENT OF TRANSPORTER-RELATED"/>
    <property type="match status" value="1"/>
</dbReference>
<evidence type="ECO:0000256" key="5">
    <source>
        <dbReference type="ARBA" id="ARBA00023136"/>
    </source>
</evidence>
<feature type="transmembrane region" description="Helical" evidence="6">
    <location>
        <begin position="808"/>
        <end position="828"/>
    </location>
</feature>
<feature type="transmembrane region" description="Helical" evidence="6">
    <location>
        <begin position="462"/>
        <end position="483"/>
    </location>
</feature>
<evidence type="ECO:0000256" key="4">
    <source>
        <dbReference type="ARBA" id="ARBA00022989"/>
    </source>
</evidence>
<dbReference type="InterPro" id="IPR050250">
    <property type="entry name" value="Macrolide_Exporter_MacB"/>
</dbReference>
<reference evidence="9 10" key="1">
    <citation type="submission" date="2023-07" db="EMBL/GenBank/DDBJ databases">
        <title>Sorghum-associated microbial communities from plants grown in Nebraska, USA.</title>
        <authorList>
            <person name="Schachtman D."/>
        </authorList>
    </citation>
    <scope>NUCLEOTIDE SEQUENCE [LARGE SCALE GENOMIC DNA]</scope>
    <source>
        <strain evidence="9 10">BE57</strain>
    </source>
</reference>
<feature type="transmembrane region" description="Helical" evidence="6">
    <location>
        <begin position="753"/>
        <end position="773"/>
    </location>
</feature>
<keyword evidence="10" id="KW-1185">Reference proteome</keyword>
<dbReference type="PANTHER" id="PTHR30572:SF18">
    <property type="entry name" value="ABC-TYPE MACROLIDE FAMILY EXPORT SYSTEM PERMEASE COMPONENT 2"/>
    <property type="match status" value="1"/>
</dbReference>
<feature type="domain" description="MacB-like periplasmic core" evidence="8">
    <location>
        <begin position="515"/>
        <end position="677"/>
    </location>
</feature>
<dbReference type="Proteomes" id="UP001264980">
    <property type="component" value="Unassembled WGS sequence"/>
</dbReference>
<evidence type="ECO:0000256" key="2">
    <source>
        <dbReference type="ARBA" id="ARBA00022475"/>
    </source>
</evidence>
<organism evidence="9 10">
    <name type="scientific">Dyadobacter fermentans</name>
    <dbReference type="NCBI Taxonomy" id="94254"/>
    <lineage>
        <taxon>Bacteria</taxon>
        <taxon>Pseudomonadati</taxon>
        <taxon>Bacteroidota</taxon>
        <taxon>Cytophagia</taxon>
        <taxon>Cytophagales</taxon>
        <taxon>Spirosomataceae</taxon>
        <taxon>Dyadobacter</taxon>
    </lineage>
</organism>
<gene>
    <name evidence="9" type="ORF">J2W84_003151</name>
</gene>
<dbReference type="InterPro" id="IPR047699">
    <property type="entry name" value="Permease_put_prefix"/>
</dbReference>
<evidence type="ECO:0000313" key="9">
    <source>
        <dbReference type="EMBL" id="MDR6806103.1"/>
    </source>
</evidence>
<dbReference type="RefSeq" id="WP_309984604.1">
    <property type="nucleotide sequence ID" value="NZ_JAVDTI010000003.1"/>
</dbReference>
<dbReference type="Pfam" id="PF12704">
    <property type="entry name" value="MacB_PCD"/>
    <property type="match status" value="2"/>
</dbReference>
<evidence type="ECO:0000313" key="10">
    <source>
        <dbReference type="Proteomes" id="UP001264980"/>
    </source>
</evidence>
<feature type="transmembrane region" description="Helical" evidence="6">
    <location>
        <begin position="504"/>
        <end position="528"/>
    </location>
</feature>
<proteinExistence type="predicted"/>
<feature type="transmembrane region" description="Helical" evidence="6">
    <location>
        <begin position="421"/>
        <end position="442"/>
    </location>
</feature>
<accession>A0ABU1QY73</accession>
<feature type="domain" description="ABC3 transporter permease C-terminal" evidence="7">
    <location>
        <begin position="757"/>
        <end position="869"/>
    </location>
</feature>
<feature type="transmembrane region" description="Helical" evidence="6">
    <location>
        <begin position="840"/>
        <end position="862"/>
    </location>
</feature>
<comment type="caution">
    <text evidence="9">The sequence shown here is derived from an EMBL/GenBank/DDBJ whole genome shotgun (WGS) entry which is preliminary data.</text>
</comment>
<feature type="transmembrane region" description="Helical" evidence="6">
    <location>
        <begin position="103"/>
        <end position="125"/>
    </location>
</feature>
<dbReference type="EMBL" id="JAVDTI010000003">
    <property type="protein sequence ID" value="MDR6806103.1"/>
    <property type="molecule type" value="Genomic_DNA"/>
</dbReference>
<protein>
    <submittedName>
        <fullName evidence="9">ABC transport system permease protein</fullName>
    </submittedName>
</protein>
<dbReference type="InterPro" id="IPR025857">
    <property type="entry name" value="MacB_PCD"/>
</dbReference>
<dbReference type="InterPro" id="IPR003838">
    <property type="entry name" value="ABC3_permease_C"/>
</dbReference>
<keyword evidence="4 6" id="KW-1133">Transmembrane helix</keyword>
<evidence type="ECO:0000256" key="1">
    <source>
        <dbReference type="ARBA" id="ARBA00004651"/>
    </source>
</evidence>
<dbReference type="NCBIfam" id="NF038404">
    <property type="entry name" value="perm_prefix_2"/>
    <property type="match status" value="1"/>
</dbReference>